<dbReference type="KEGG" id="bbev:BBEV_0057"/>
<dbReference type="OrthoDB" id="9805013at2"/>
<comment type="function">
    <text evidence="6">Quinone reductase that provides resistance to thiol-specific stress caused by electrophilic quinones.</text>
</comment>
<evidence type="ECO:0000256" key="3">
    <source>
        <dbReference type="ARBA" id="ARBA00023002"/>
    </source>
</evidence>
<keyword evidence="9" id="KW-1185">Reference proteome</keyword>
<dbReference type="PANTHER" id="PTHR43741">
    <property type="entry name" value="FMN-DEPENDENT NADH-AZOREDUCTASE 1"/>
    <property type="match status" value="1"/>
</dbReference>
<evidence type="ECO:0000256" key="2">
    <source>
        <dbReference type="ARBA" id="ARBA00022643"/>
    </source>
</evidence>
<evidence type="ECO:0000256" key="6">
    <source>
        <dbReference type="HAMAP-Rule" id="MF_01216"/>
    </source>
</evidence>
<evidence type="ECO:0000259" key="7">
    <source>
        <dbReference type="Pfam" id="PF02525"/>
    </source>
</evidence>
<sequence>MLLYITANRKPVEESVSLTVGGAFLDAYRTAFPDSRVEKLDLFEETFPLPKREELAMWERQRVLSEEEVNALMNPHVEQFKRAKRIVFVTPMWNMSFPPQVKAYIDRIIVPGHTFEFTEKGIEGRMNEKQVLHIQSTGGIYSDGPLTSFEHGDSYLRLMMKLIGVPSYDLIRIEGTSTNPDHVPRRLRQAETDIQDLLTAWQKKHR</sequence>
<comment type="function">
    <text evidence="6">Also exhibits azoreductase activity. Catalyzes the reductive cleavage of the azo bond in aromatic azo compounds to the corresponding amines.</text>
</comment>
<feature type="domain" description="Flavodoxin-like fold" evidence="7">
    <location>
        <begin position="2"/>
        <end position="196"/>
    </location>
</feature>
<proteinExistence type="inferred from homology"/>
<gene>
    <name evidence="8" type="primary">azoR-1</name>
    <name evidence="6" type="synonym">azoR</name>
    <name evidence="8" type="ORF">BBEV_0057</name>
</gene>
<dbReference type="STRING" id="632773.BBEV_0057"/>
<dbReference type="Proteomes" id="UP000094463">
    <property type="component" value="Chromosome"/>
</dbReference>
<dbReference type="GO" id="GO:0009055">
    <property type="term" value="F:electron transfer activity"/>
    <property type="evidence" value="ECO:0007669"/>
    <property type="project" value="UniProtKB-UniRule"/>
</dbReference>
<dbReference type="Gene3D" id="3.40.50.360">
    <property type="match status" value="1"/>
</dbReference>
<dbReference type="GO" id="GO:0010181">
    <property type="term" value="F:FMN binding"/>
    <property type="evidence" value="ECO:0007669"/>
    <property type="project" value="UniProtKB-UniRule"/>
</dbReference>
<dbReference type="InterPro" id="IPR029039">
    <property type="entry name" value="Flavoprotein-like_sf"/>
</dbReference>
<keyword evidence="1 6" id="KW-0285">Flavoprotein</keyword>
<accession>A0A1D7QR20</accession>
<dbReference type="GO" id="GO:0016652">
    <property type="term" value="F:oxidoreductase activity, acting on NAD(P)H as acceptor"/>
    <property type="evidence" value="ECO:0007669"/>
    <property type="project" value="UniProtKB-UniRule"/>
</dbReference>
<name>A0A1D7QR20_9BACI</name>
<evidence type="ECO:0000256" key="4">
    <source>
        <dbReference type="ARBA" id="ARBA00023027"/>
    </source>
</evidence>
<comment type="subunit">
    <text evidence="6">Homodimer.</text>
</comment>
<organism evidence="8 9">
    <name type="scientific">Salisediminibacterium beveridgei</name>
    <dbReference type="NCBI Taxonomy" id="632773"/>
    <lineage>
        <taxon>Bacteria</taxon>
        <taxon>Bacillati</taxon>
        <taxon>Bacillota</taxon>
        <taxon>Bacilli</taxon>
        <taxon>Bacillales</taxon>
        <taxon>Bacillaceae</taxon>
        <taxon>Salisediminibacterium</taxon>
    </lineage>
</organism>
<comment type="caution">
    <text evidence="6">Lacks conserved residue(s) required for the propagation of feature annotation.</text>
</comment>
<evidence type="ECO:0000256" key="5">
    <source>
        <dbReference type="ARBA" id="ARBA00048542"/>
    </source>
</evidence>
<dbReference type="HAMAP" id="MF_01216">
    <property type="entry name" value="Azoreductase_type1"/>
    <property type="match status" value="1"/>
</dbReference>
<dbReference type="Pfam" id="PF02525">
    <property type="entry name" value="Flavodoxin_2"/>
    <property type="match status" value="1"/>
</dbReference>
<dbReference type="GO" id="GO:0016655">
    <property type="term" value="F:oxidoreductase activity, acting on NAD(P)H, quinone or similar compound as acceptor"/>
    <property type="evidence" value="ECO:0007669"/>
    <property type="project" value="InterPro"/>
</dbReference>
<dbReference type="SUPFAM" id="SSF52218">
    <property type="entry name" value="Flavoproteins"/>
    <property type="match status" value="1"/>
</dbReference>
<keyword evidence="2 6" id="KW-0288">FMN</keyword>
<dbReference type="InterPro" id="IPR050104">
    <property type="entry name" value="FMN-dep_NADH:Q_OxRdtase_AzoR1"/>
</dbReference>
<feature type="binding site" evidence="6">
    <location>
        <begin position="15"/>
        <end position="17"/>
    </location>
    <ligand>
        <name>FMN</name>
        <dbReference type="ChEBI" id="CHEBI:58210"/>
    </ligand>
</feature>
<comment type="cofactor">
    <cofactor evidence="6">
        <name>FMN</name>
        <dbReference type="ChEBI" id="CHEBI:58210"/>
    </cofactor>
    <text evidence="6">Binds 1 FMN per subunit.</text>
</comment>
<dbReference type="EC" id="1.7.1.17" evidence="6"/>
<comment type="catalytic activity">
    <reaction evidence="5">
        <text>N,N-dimethyl-1,4-phenylenediamine + anthranilate + 2 NAD(+) = 2-(4-dimethylaminophenyl)diazenylbenzoate + 2 NADH + 2 H(+)</text>
        <dbReference type="Rhea" id="RHEA:55872"/>
        <dbReference type="ChEBI" id="CHEBI:15378"/>
        <dbReference type="ChEBI" id="CHEBI:15783"/>
        <dbReference type="ChEBI" id="CHEBI:16567"/>
        <dbReference type="ChEBI" id="CHEBI:57540"/>
        <dbReference type="ChEBI" id="CHEBI:57945"/>
        <dbReference type="ChEBI" id="CHEBI:71579"/>
        <dbReference type="EC" id="1.7.1.17"/>
    </reaction>
    <physiologicalReaction direction="right-to-left" evidence="5">
        <dbReference type="Rhea" id="RHEA:55874"/>
    </physiologicalReaction>
</comment>
<reference evidence="8 9" key="1">
    <citation type="submission" date="2015-08" db="EMBL/GenBank/DDBJ databases">
        <title>The complete genome sequence of Bacillus beveridgei MLTeJB.</title>
        <authorList>
            <person name="Hanson T.E."/>
            <person name="Mesa C."/>
            <person name="Basesman S.M."/>
            <person name="Oremland R.S."/>
        </authorList>
    </citation>
    <scope>NUCLEOTIDE SEQUENCE [LARGE SCALE GENOMIC DNA]</scope>
    <source>
        <strain evidence="8 9">MLTeJB</strain>
    </source>
</reference>
<comment type="catalytic activity">
    <reaction evidence="6">
        <text>2 a quinone + NADH + H(+) = 2 a 1,4-benzosemiquinone + NAD(+)</text>
        <dbReference type="Rhea" id="RHEA:65952"/>
        <dbReference type="ChEBI" id="CHEBI:15378"/>
        <dbReference type="ChEBI" id="CHEBI:57540"/>
        <dbReference type="ChEBI" id="CHEBI:57945"/>
        <dbReference type="ChEBI" id="CHEBI:132124"/>
        <dbReference type="ChEBI" id="CHEBI:134225"/>
    </reaction>
</comment>
<evidence type="ECO:0000256" key="1">
    <source>
        <dbReference type="ARBA" id="ARBA00022630"/>
    </source>
</evidence>
<dbReference type="EMBL" id="CP012502">
    <property type="protein sequence ID" value="AOM81453.1"/>
    <property type="molecule type" value="Genomic_DNA"/>
</dbReference>
<evidence type="ECO:0000313" key="9">
    <source>
        <dbReference type="Proteomes" id="UP000094463"/>
    </source>
</evidence>
<dbReference type="PANTHER" id="PTHR43741:SF7">
    <property type="entry name" value="FMN-DEPENDENT NADH:QUINONE OXIDOREDUCTASE"/>
    <property type="match status" value="1"/>
</dbReference>
<feature type="binding site" evidence="6">
    <location>
        <begin position="136"/>
        <end position="139"/>
    </location>
    <ligand>
        <name>FMN</name>
        <dbReference type="ChEBI" id="CHEBI:58210"/>
    </ligand>
</feature>
<comment type="similarity">
    <text evidence="6">Belongs to the azoreductase type 1 family.</text>
</comment>
<dbReference type="EC" id="1.6.5.-" evidence="6"/>
<keyword evidence="4 6" id="KW-0520">NAD</keyword>
<keyword evidence="3 6" id="KW-0560">Oxidoreductase</keyword>
<dbReference type="InterPro" id="IPR023048">
    <property type="entry name" value="NADH:quinone_OxRdtase_FMN_depd"/>
</dbReference>
<dbReference type="InterPro" id="IPR003680">
    <property type="entry name" value="Flavodoxin_fold"/>
</dbReference>
<dbReference type="RefSeq" id="WP_069363628.1">
    <property type="nucleotide sequence ID" value="NZ_CP012502.1"/>
</dbReference>
<protein>
    <recommendedName>
        <fullName evidence="6">FMN dependent NADH:quinone oxidoreductase</fullName>
        <ecNumber evidence="6">1.6.5.-</ecNumber>
    </recommendedName>
    <alternativeName>
        <fullName evidence="6">Azo-dye reductase</fullName>
    </alternativeName>
    <alternativeName>
        <fullName evidence="6">FMN-dependent NADH-azo compound oxidoreductase</fullName>
    </alternativeName>
    <alternativeName>
        <fullName evidence="6">FMN-dependent NADH-azoreductase</fullName>
        <ecNumber evidence="6">1.7.1.17</ecNumber>
    </alternativeName>
</protein>
<dbReference type="AlphaFoldDB" id="A0A1D7QR20"/>
<evidence type="ECO:0000313" key="8">
    <source>
        <dbReference type="EMBL" id="AOM81453.1"/>
    </source>
</evidence>